<protein>
    <submittedName>
        <fullName evidence="4">Acetyltransferase (GNAT) family protein</fullName>
    </submittedName>
</protein>
<dbReference type="EMBL" id="VIVQ01000001">
    <property type="protein sequence ID" value="TWE13163.1"/>
    <property type="molecule type" value="Genomic_DNA"/>
</dbReference>
<dbReference type="GO" id="GO:0016747">
    <property type="term" value="F:acyltransferase activity, transferring groups other than amino-acyl groups"/>
    <property type="evidence" value="ECO:0007669"/>
    <property type="project" value="InterPro"/>
</dbReference>
<dbReference type="PROSITE" id="PS51186">
    <property type="entry name" value="GNAT"/>
    <property type="match status" value="1"/>
</dbReference>
<comment type="caution">
    <text evidence="4">The sequence shown here is derived from an EMBL/GenBank/DDBJ whole genome shotgun (WGS) entry which is preliminary data.</text>
</comment>
<evidence type="ECO:0000256" key="2">
    <source>
        <dbReference type="ARBA" id="ARBA00023315"/>
    </source>
</evidence>
<proteinExistence type="predicted"/>
<evidence type="ECO:0000313" key="4">
    <source>
        <dbReference type="EMBL" id="TWE13163.1"/>
    </source>
</evidence>
<dbReference type="InterPro" id="IPR050832">
    <property type="entry name" value="Bact_Acetyltransf"/>
</dbReference>
<dbReference type="SUPFAM" id="SSF55729">
    <property type="entry name" value="Acyl-CoA N-acyltransferases (Nat)"/>
    <property type="match status" value="1"/>
</dbReference>
<dbReference type="Gene3D" id="3.40.630.30">
    <property type="match status" value="1"/>
</dbReference>
<dbReference type="AlphaFoldDB" id="A0A561EC27"/>
<dbReference type="OrthoDB" id="9789603at2"/>
<dbReference type="InterPro" id="IPR000182">
    <property type="entry name" value="GNAT_dom"/>
</dbReference>
<evidence type="ECO:0000256" key="1">
    <source>
        <dbReference type="ARBA" id="ARBA00022679"/>
    </source>
</evidence>
<dbReference type="Pfam" id="PF00583">
    <property type="entry name" value="Acetyltransf_1"/>
    <property type="match status" value="1"/>
</dbReference>
<keyword evidence="5" id="KW-1185">Reference proteome</keyword>
<reference evidence="4 5" key="1">
    <citation type="submission" date="2019-06" db="EMBL/GenBank/DDBJ databases">
        <title>Sequencing the genomes of 1000 actinobacteria strains.</title>
        <authorList>
            <person name="Klenk H.-P."/>
        </authorList>
    </citation>
    <scope>NUCLEOTIDE SEQUENCE [LARGE SCALE GENOMIC DNA]</scope>
    <source>
        <strain evidence="4 5">DSM 19560</strain>
    </source>
</reference>
<dbReference type="PANTHER" id="PTHR43877">
    <property type="entry name" value="AMINOALKYLPHOSPHONATE N-ACETYLTRANSFERASE-RELATED-RELATED"/>
    <property type="match status" value="1"/>
</dbReference>
<dbReference type="RefSeq" id="WP_145227569.1">
    <property type="nucleotide sequence ID" value="NZ_VIVQ01000001.1"/>
</dbReference>
<gene>
    <name evidence="4" type="ORF">BKA23_1992</name>
</gene>
<organism evidence="4 5">
    <name type="scientific">Rudaeicoccus suwonensis</name>
    <dbReference type="NCBI Taxonomy" id="657409"/>
    <lineage>
        <taxon>Bacteria</taxon>
        <taxon>Bacillati</taxon>
        <taxon>Actinomycetota</taxon>
        <taxon>Actinomycetes</taxon>
        <taxon>Micrococcales</taxon>
        <taxon>Dermacoccaceae</taxon>
        <taxon>Rudaeicoccus</taxon>
    </lineage>
</organism>
<dbReference type="PANTHER" id="PTHR43877:SF2">
    <property type="entry name" value="AMINOALKYLPHOSPHONATE N-ACETYLTRANSFERASE-RELATED"/>
    <property type="match status" value="1"/>
</dbReference>
<dbReference type="InterPro" id="IPR016181">
    <property type="entry name" value="Acyl_CoA_acyltransferase"/>
</dbReference>
<evidence type="ECO:0000313" key="5">
    <source>
        <dbReference type="Proteomes" id="UP000318297"/>
    </source>
</evidence>
<accession>A0A561EC27</accession>
<dbReference type="Proteomes" id="UP000318297">
    <property type="component" value="Unassembled WGS sequence"/>
</dbReference>
<evidence type="ECO:0000259" key="3">
    <source>
        <dbReference type="PROSITE" id="PS51186"/>
    </source>
</evidence>
<name>A0A561EC27_9MICO</name>
<keyword evidence="2" id="KW-0012">Acyltransferase</keyword>
<dbReference type="CDD" id="cd04301">
    <property type="entry name" value="NAT_SF"/>
    <property type="match status" value="1"/>
</dbReference>
<keyword evidence="1 4" id="KW-0808">Transferase</keyword>
<feature type="domain" description="N-acetyltransferase" evidence="3">
    <location>
        <begin position="16"/>
        <end position="162"/>
    </location>
</feature>
<sequence length="162" mass="17244">MTHAGLHSSLVDVPGLRVERATREQLPQIVALLTDDPLGRDREVTALGAYAEAFAAIDADPAHLLAVLLDESDAVVGTMQLSFIPGLSRGGALRAQIESVRVSSALRGSGVGRAFFGWALDEARLRGAALVQLTSDLQRGDAIRFYESLGFVHSHAGMKLIL</sequence>